<accession>A0A1C3V744</accession>
<dbReference type="STRING" id="411945.GA0061102_100984"/>
<evidence type="ECO:0000313" key="2">
    <source>
        <dbReference type="EMBL" id="SCB23525.1"/>
    </source>
</evidence>
<dbReference type="InterPro" id="IPR052519">
    <property type="entry name" value="Euk-type_GlcNAc_Kinase"/>
</dbReference>
<protein>
    <submittedName>
        <fullName evidence="2">BadF-type ATPase</fullName>
    </submittedName>
</protein>
<dbReference type="Gene3D" id="3.30.420.40">
    <property type="match status" value="2"/>
</dbReference>
<keyword evidence="3" id="KW-1185">Reference proteome</keyword>
<organism evidence="2 3">
    <name type="scientific">Rhizobium miluonense</name>
    <dbReference type="NCBI Taxonomy" id="411945"/>
    <lineage>
        <taxon>Bacteria</taxon>
        <taxon>Pseudomonadati</taxon>
        <taxon>Pseudomonadota</taxon>
        <taxon>Alphaproteobacteria</taxon>
        <taxon>Hyphomicrobiales</taxon>
        <taxon>Rhizobiaceae</taxon>
        <taxon>Rhizobium/Agrobacterium group</taxon>
        <taxon>Rhizobium</taxon>
    </lineage>
</organism>
<dbReference type="Proteomes" id="UP000199435">
    <property type="component" value="Unassembled WGS sequence"/>
</dbReference>
<evidence type="ECO:0000259" key="1">
    <source>
        <dbReference type="Pfam" id="PF01869"/>
    </source>
</evidence>
<dbReference type="SUPFAM" id="SSF53067">
    <property type="entry name" value="Actin-like ATPase domain"/>
    <property type="match status" value="2"/>
</dbReference>
<proteinExistence type="predicted"/>
<dbReference type="AlphaFoldDB" id="A0A1C3V744"/>
<dbReference type="Pfam" id="PF01869">
    <property type="entry name" value="BcrAD_BadFG"/>
    <property type="match status" value="1"/>
</dbReference>
<dbReference type="PANTHER" id="PTHR43190:SF3">
    <property type="entry name" value="N-ACETYL-D-GLUCOSAMINE KINASE"/>
    <property type="match status" value="1"/>
</dbReference>
<name>A0A1C3V744_9HYPH</name>
<reference evidence="3" key="1">
    <citation type="submission" date="2016-08" db="EMBL/GenBank/DDBJ databases">
        <authorList>
            <person name="Varghese N."/>
            <person name="Submissions Spin"/>
        </authorList>
    </citation>
    <scope>NUCLEOTIDE SEQUENCE [LARGE SCALE GENOMIC DNA]</scope>
    <source>
        <strain evidence="3">HAMBI 2971</strain>
    </source>
</reference>
<dbReference type="PANTHER" id="PTHR43190">
    <property type="entry name" value="N-ACETYL-D-GLUCOSAMINE KINASE"/>
    <property type="match status" value="1"/>
</dbReference>
<sequence length="339" mass="35000">MRSLHLAVDGGNTKTVAIVCNGLGQVLGTGVSGCGDIYGASSPEHAVAAVIEAVSAAFATSGADEHTVQSSVFSLAGVDWPEDEVYWKNVLASHLPSLNSVSIRNDGFAPLRCASPQDGLGVAIVVGTGPAVAARASGNRTSALSFWLQEPFGGASIGRAAMRAVCRSEIGLGPKTALKPVLLESFKASSVEALLHAFTRLEGRRPASELAQLAPAVLEIAREKDPVARAIIREQALGLADYAAVCAKAVGYNVRGDHFPVVLAGSVLMAASSPLTEELITAIANTIPTANPRLSALPSIAGAALDAIVESGSIVNDSVFNMLRATLPDWKANFKRVPD</sequence>
<dbReference type="InterPro" id="IPR002731">
    <property type="entry name" value="ATPase_BadF"/>
</dbReference>
<dbReference type="PROSITE" id="PS51257">
    <property type="entry name" value="PROKAR_LIPOPROTEIN"/>
    <property type="match status" value="1"/>
</dbReference>
<gene>
    <name evidence="2" type="ORF">GA0061102_100984</name>
</gene>
<dbReference type="InterPro" id="IPR043129">
    <property type="entry name" value="ATPase_NBD"/>
</dbReference>
<dbReference type="EMBL" id="FMAH01000009">
    <property type="protein sequence ID" value="SCB23525.1"/>
    <property type="molecule type" value="Genomic_DNA"/>
</dbReference>
<feature type="domain" description="ATPase BadF/BadG/BcrA/BcrD type" evidence="1">
    <location>
        <begin position="8"/>
        <end position="305"/>
    </location>
</feature>
<evidence type="ECO:0000313" key="3">
    <source>
        <dbReference type="Proteomes" id="UP000199435"/>
    </source>
</evidence>